<accession>A0A821JY34</accession>
<dbReference type="AlphaFoldDB" id="A0A821JY34"/>
<proteinExistence type="predicted"/>
<dbReference type="Proteomes" id="UP000663862">
    <property type="component" value="Unassembled WGS sequence"/>
</dbReference>
<feature type="compositionally biased region" description="Acidic residues" evidence="1">
    <location>
        <begin position="36"/>
        <end position="46"/>
    </location>
</feature>
<gene>
    <name evidence="2" type="ORF">TSG867_LOCUS34227</name>
</gene>
<evidence type="ECO:0000313" key="2">
    <source>
        <dbReference type="EMBL" id="CAF4726576.1"/>
    </source>
</evidence>
<comment type="caution">
    <text evidence="2">The sequence shown here is derived from an EMBL/GenBank/DDBJ whole genome shotgun (WGS) entry which is preliminary data.</text>
</comment>
<protein>
    <submittedName>
        <fullName evidence="2">Uncharacterized protein</fullName>
    </submittedName>
</protein>
<evidence type="ECO:0000256" key="1">
    <source>
        <dbReference type="SAM" id="MobiDB-lite"/>
    </source>
</evidence>
<sequence>MIALLLKDTVDTTSHTEAAVLPTTKSSESKQKLADDNDNNNEDDDQMMFIFGPKLFSQLRQIKDMEDE</sequence>
<organism evidence="2 3">
    <name type="scientific">Rotaria socialis</name>
    <dbReference type="NCBI Taxonomy" id="392032"/>
    <lineage>
        <taxon>Eukaryota</taxon>
        <taxon>Metazoa</taxon>
        <taxon>Spiralia</taxon>
        <taxon>Gnathifera</taxon>
        <taxon>Rotifera</taxon>
        <taxon>Eurotatoria</taxon>
        <taxon>Bdelloidea</taxon>
        <taxon>Philodinida</taxon>
        <taxon>Philodinidae</taxon>
        <taxon>Rotaria</taxon>
    </lineage>
</organism>
<feature type="region of interest" description="Disordered" evidence="1">
    <location>
        <begin position="17"/>
        <end position="46"/>
    </location>
</feature>
<name>A0A821JY34_9BILA</name>
<evidence type="ECO:0000313" key="3">
    <source>
        <dbReference type="Proteomes" id="UP000663862"/>
    </source>
</evidence>
<dbReference type="EMBL" id="CAJOBQ010016293">
    <property type="protein sequence ID" value="CAF4726576.1"/>
    <property type="molecule type" value="Genomic_DNA"/>
</dbReference>
<reference evidence="2" key="1">
    <citation type="submission" date="2021-02" db="EMBL/GenBank/DDBJ databases">
        <authorList>
            <person name="Nowell W R."/>
        </authorList>
    </citation>
    <scope>NUCLEOTIDE SEQUENCE</scope>
</reference>
<feature type="non-terminal residue" evidence="2">
    <location>
        <position position="68"/>
    </location>
</feature>